<protein>
    <submittedName>
        <fullName evidence="2">Uncharacterized protein</fullName>
    </submittedName>
</protein>
<keyword evidence="1" id="KW-1133">Transmembrane helix</keyword>
<keyword evidence="1" id="KW-0472">Membrane</keyword>
<proteinExistence type="predicted"/>
<evidence type="ECO:0000313" key="2">
    <source>
        <dbReference type="EMBL" id="OXA86961.1"/>
    </source>
</evidence>
<comment type="caution">
    <text evidence="2">The sequence shown here is derived from an EMBL/GenBank/DDBJ whole genome shotgun (WGS) entry which is preliminary data.</text>
</comment>
<dbReference type="EMBL" id="MUGY01000041">
    <property type="protein sequence ID" value="OXA86961.1"/>
    <property type="molecule type" value="Genomic_DNA"/>
</dbReference>
<feature type="transmembrane region" description="Helical" evidence="1">
    <location>
        <begin position="12"/>
        <end position="31"/>
    </location>
</feature>
<gene>
    <name evidence="2" type="ORF">B0A62_23165</name>
</gene>
<evidence type="ECO:0000313" key="3">
    <source>
        <dbReference type="Proteomes" id="UP000198424"/>
    </source>
</evidence>
<keyword evidence="3" id="KW-1185">Reference proteome</keyword>
<reference evidence="2 3" key="1">
    <citation type="submission" date="2016-11" db="EMBL/GenBank/DDBJ databases">
        <title>Whole genomes of Flavobacteriaceae.</title>
        <authorList>
            <person name="Stine C."/>
            <person name="Li C."/>
            <person name="Tadesse D."/>
        </authorList>
    </citation>
    <scope>NUCLEOTIDE SEQUENCE [LARGE SCALE GENOMIC DNA]</scope>
    <source>
        <strain evidence="2 3">ATCC 29551</strain>
    </source>
</reference>
<organism evidence="2 3">
    <name type="scientific">Flavobacterium hydatis</name>
    <name type="common">Cytophaga aquatilis</name>
    <dbReference type="NCBI Taxonomy" id="991"/>
    <lineage>
        <taxon>Bacteria</taxon>
        <taxon>Pseudomonadati</taxon>
        <taxon>Bacteroidota</taxon>
        <taxon>Flavobacteriia</taxon>
        <taxon>Flavobacteriales</taxon>
        <taxon>Flavobacteriaceae</taxon>
        <taxon>Flavobacterium</taxon>
    </lineage>
</organism>
<evidence type="ECO:0000256" key="1">
    <source>
        <dbReference type="SAM" id="Phobius"/>
    </source>
</evidence>
<keyword evidence="1" id="KW-0812">Transmembrane</keyword>
<name>A0ABX4C3V5_FLAHY</name>
<accession>A0ABX4C3V5</accession>
<sequence length="140" mass="16380">MIEMSKNKKLNSVLLITIVLLIFFCIYYLLFSKDLQIEVYNKTNHNIDSLEIDNKYYNIEKGKSLVIKDCKKIFIQDGLPFGVPNGIIRNKQIDTTQFVLFGTGIEAVTEGKYKFDIKVLEDQKFYILSWEEHKPESMDL</sequence>
<dbReference type="Proteomes" id="UP000198424">
    <property type="component" value="Unassembled WGS sequence"/>
</dbReference>